<dbReference type="Pfam" id="PF18738">
    <property type="entry name" value="HEPN_DZIP3"/>
    <property type="match status" value="1"/>
</dbReference>
<comment type="caution">
    <text evidence="2">The sequence shown here is derived from an EMBL/GenBank/DDBJ whole genome shotgun (WGS) entry which is preliminary data.</text>
</comment>
<protein>
    <recommendedName>
        <fullName evidence="1">DZIP3-like HEPN domain-containing protein</fullName>
    </recommendedName>
</protein>
<dbReference type="InterPro" id="IPR041249">
    <property type="entry name" value="HEPN_DZIP3"/>
</dbReference>
<dbReference type="AlphaFoldDB" id="A0AA88YTL7"/>
<evidence type="ECO:0000259" key="1">
    <source>
        <dbReference type="Pfam" id="PF18738"/>
    </source>
</evidence>
<dbReference type="Proteomes" id="UP001186944">
    <property type="component" value="Unassembled WGS sequence"/>
</dbReference>
<dbReference type="EMBL" id="VSWD01000001">
    <property type="protein sequence ID" value="KAK3108440.1"/>
    <property type="molecule type" value="Genomic_DNA"/>
</dbReference>
<reference evidence="2" key="1">
    <citation type="submission" date="2019-08" db="EMBL/GenBank/DDBJ databases">
        <title>The improved chromosome-level genome for the pearl oyster Pinctada fucata martensii using PacBio sequencing and Hi-C.</title>
        <authorList>
            <person name="Zheng Z."/>
        </authorList>
    </citation>
    <scope>NUCLEOTIDE SEQUENCE</scope>
    <source>
        <strain evidence="2">ZZ-2019</strain>
        <tissue evidence="2">Adductor muscle</tissue>
    </source>
</reference>
<keyword evidence="3" id="KW-1185">Reference proteome</keyword>
<evidence type="ECO:0000313" key="3">
    <source>
        <dbReference type="Proteomes" id="UP001186944"/>
    </source>
</evidence>
<name>A0AA88YTL7_PINIB</name>
<accession>A0AA88YTL7</accession>
<feature type="domain" description="DZIP3-like HEPN" evidence="1">
    <location>
        <begin position="42"/>
        <end position="181"/>
    </location>
</feature>
<evidence type="ECO:0000313" key="2">
    <source>
        <dbReference type="EMBL" id="KAK3108440.1"/>
    </source>
</evidence>
<proteinExistence type="predicted"/>
<sequence length="290" mass="33853">MATTQYAPTSETTNAGRASRVLLGPCSDQLRDLLRHYVPPSTFSHVINKQKRKLPKLTKPQLDLIYPQSGPYTGDYSDFDISLLYTLLRNLCNIQKHNKGWGNDPDPNDMSLSANIERIRNCRNRLGHALDFSLSDLDFNDIWSSISTAVIEIDKVLKISHKYEKDIDYLKIATMDSEMAKYFEEVIRKQYTEDMEIKFLLSEHRKSSDQKLDGMAYILIIRISNIIDLHDNVNQRICFQIRKNNAVKKYPLNKHDRTLLINRYQLFFLINIPLIAESFFFKQILDRTRT</sequence>
<gene>
    <name evidence="2" type="ORF">FSP39_008011</name>
</gene>
<organism evidence="2 3">
    <name type="scientific">Pinctada imbricata</name>
    <name type="common">Atlantic pearl-oyster</name>
    <name type="synonym">Pinctada martensii</name>
    <dbReference type="NCBI Taxonomy" id="66713"/>
    <lineage>
        <taxon>Eukaryota</taxon>
        <taxon>Metazoa</taxon>
        <taxon>Spiralia</taxon>
        <taxon>Lophotrochozoa</taxon>
        <taxon>Mollusca</taxon>
        <taxon>Bivalvia</taxon>
        <taxon>Autobranchia</taxon>
        <taxon>Pteriomorphia</taxon>
        <taxon>Pterioida</taxon>
        <taxon>Pterioidea</taxon>
        <taxon>Pteriidae</taxon>
        <taxon>Pinctada</taxon>
    </lineage>
</organism>